<evidence type="ECO:0000256" key="1">
    <source>
        <dbReference type="SAM" id="SignalP"/>
    </source>
</evidence>
<dbReference type="NCBIfam" id="NF007855">
    <property type="entry name" value="PRK10564.1"/>
    <property type="match status" value="1"/>
</dbReference>
<dbReference type="Proteomes" id="UP000007838">
    <property type="component" value="Chromosome"/>
</dbReference>
<evidence type="ECO:0000313" key="3">
    <source>
        <dbReference type="Proteomes" id="UP000007838"/>
    </source>
</evidence>
<organism evidence="2 3">
    <name type="scientific">Enterobacter ludwigii</name>
    <dbReference type="NCBI Taxonomy" id="299767"/>
    <lineage>
        <taxon>Bacteria</taxon>
        <taxon>Pseudomonadati</taxon>
        <taxon>Pseudomonadota</taxon>
        <taxon>Gammaproteobacteria</taxon>
        <taxon>Enterobacterales</taxon>
        <taxon>Enterobacteriaceae</taxon>
        <taxon>Enterobacter</taxon>
        <taxon>Enterobacter cloacae complex</taxon>
    </lineage>
</organism>
<reference evidence="2 3" key="1">
    <citation type="journal article" date="2011" name="Stand. Genomic Sci.">
        <title>Complete genome of the onion pathogen Enterobacter cloacae EcWSU1.</title>
        <authorList>
            <person name="Humann J.L."/>
            <person name="Wildung M."/>
            <person name="Cheng C.H."/>
            <person name="Lee T."/>
            <person name="Stewart J.E."/>
            <person name="Drew J.C."/>
            <person name="Triplett E.W."/>
            <person name="Main D."/>
            <person name="Schroeder B.K."/>
        </authorList>
    </citation>
    <scope>NUCLEOTIDE SEQUENCE [LARGE SCALE GENOMIC DNA]</scope>
    <source>
        <strain evidence="2 3">EcWSU1</strain>
    </source>
</reference>
<proteinExistence type="predicted"/>
<dbReference type="HOGENOM" id="CLU_078779_1_0_6"/>
<dbReference type="KEGG" id="eec:EcWSU1_00256"/>
<sequence length="326" mass="33857">MLTLSEVITMKMKKSLVALCLSAGLLACVPAITFADVNFVPQNTSAAPAIPAAALQQLTWTPVDQSKTQSTQLSAAGQQLNVPGIAGPVAAFSVPANIGELTLTLTSEVSKQTSVFAPNVLILDQNLTPSAFFPSDYFGYQEPGVMSADRLEGKMRLTPALGQQKIYVLVFTTDKDLQQTTKLTDPAKAYAKGTGNSVPDIPDPLARHVTDGLLKLKVSTNSASSVLVGPLFGSSGTGPVTVGNTAAPVYAAPVATAAAPAATAAPAPVKKAEPVLNDTEEYFNNAIKQAVKRGDVDKALKLLDEAERLGSTTARSTFISSVKGKG</sequence>
<dbReference type="EMBL" id="CP002886">
    <property type="protein sequence ID" value="AEW71696.1"/>
    <property type="molecule type" value="Genomic_DNA"/>
</dbReference>
<feature type="chain" id="PRO_5003511161" evidence="1">
    <location>
        <begin position="36"/>
        <end position="326"/>
    </location>
</feature>
<gene>
    <name evidence="2" type="primary">malM</name>
    <name evidence="2" type="ORF">EcWSU1_00256</name>
</gene>
<dbReference type="GO" id="GO:0008643">
    <property type="term" value="P:carbohydrate transport"/>
    <property type="evidence" value="ECO:0007669"/>
    <property type="project" value="InterPro"/>
</dbReference>
<keyword evidence="1" id="KW-0732">Signal</keyword>
<accession>G8LHI6</accession>
<dbReference type="AlphaFoldDB" id="G8LHI6"/>
<dbReference type="Pfam" id="PF07148">
    <property type="entry name" value="MalM"/>
    <property type="match status" value="1"/>
</dbReference>
<feature type="signal peptide" evidence="1">
    <location>
        <begin position="1"/>
        <end position="35"/>
    </location>
</feature>
<name>G8LHI6_9ENTR</name>
<evidence type="ECO:0000313" key="2">
    <source>
        <dbReference type="EMBL" id="AEW71696.1"/>
    </source>
</evidence>
<protein>
    <submittedName>
        <fullName evidence="2">Maltose operon periplasmic protein</fullName>
    </submittedName>
</protein>
<dbReference type="InterPro" id="IPR010794">
    <property type="entry name" value="MalM"/>
</dbReference>
<dbReference type="eggNOG" id="ENOG502Z7PA">
    <property type="taxonomic scope" value="Bacteria"/>
</dbReference>
<dbReference type="GO" id="GO:0042597">
    <property type="term" value="C:periplasmic space"/>
    <property type="evidence" value="ECO:0007669"/>
    <property type="project" value="InterPro"/>
</dbReference>